<gene>
    <name evidence="11" type="ORF">NQ317_019561</name>
</gene>
<dbReference type="InterPro" id="IPR037159">
    <property type="entry name" value="RNA_POL_N_sf"/>
</dbReference>
<keyword evidence="12" id="KW-1185">Reference proteome</keyword>
<reference evidence="11" key="1">
    <citation type="journal article" date="2023" name="Insect Mol. Biol.">
        <title>Genome sequencing provides insights into the evolution of gene families encoding plant cell wall-degrading enzymes in longhorned beetles.</title>
        <authorList>
            <person name="Shin N.R."/>
            <person name="Okamura Y."/>
            <person name="Kirsch R."/>
            <person name="Pauchet Y."/>
        </authorList>
    </citation>
    <scope>NUCLEOTIDE SEQUENCE</scope>
    <source>
        <strain evidence="11">MMC_N1</strain>
    </source>
</reference>
<dbReference type="PROSITE" id="PS00900">
    <property type="entry name" value="RNA_POL_PHAGE_1"/>
    <property type="match status" value="1"/>
</dbReference>
<evidence type="ECO:0000256" key="8">
    <source>
        <dbReference type="PROSITE-ProRule" id="PRU00708"/>
    </source>
</evidence>
<evidence type="ECO:0000256" key="5">
    <source>
        <dbReference type="ARBA" id="ARBA00022695"/>
    </source>
</evidence>
<keyword evidence="3 9" id="KW-0240">DNA-directed RNA polymerase</keyword>
<keyword evidence="6 9" id="KW-0804">Transcription</keyword>
<comment type="caution">
    <text evidence="11">The sequence shown here is derived from an EMBL/GenBank/DDBJ whole genome shotgun (WGS) entry which is preliminary data.</text>
</comment>
<evidence type="ECO:0000256" key="1">
    <source>
        <dbReference type="ARBA" id="ARBA00009493"/>
    </source>
</evidence>
<evidence type="ECO:0000256" key="7">
    <source>
        <dbReference type="ARBA" id="ARBA00048552"/>
    </source>
</evidence>
<feature type="repeat" description="PPR" evidence="8">
    <location>
        <begin position="327"/>
        <end position="361"/>
    </location>
</feature>
<dbReference type="PANTHER" id="PTHR10102:SF0">
    <property type="entry name" value="DNA-DIRECTED RNA POLYMERASE, MITOCHONDRIAL"/>
    <property type="match status" value="1"/>
</dbReference>
<evidence type="ECO:0000256" key="2">
    <source>
        <dbReference type="ARBA" id="ARBA00012418"/>
    </source>
</evidence>
<dbReference type="SMART" id="SM01311">
    <property type="entry name" value="RPOL_N"/>
    <property type="match status" value="1"/>
</dbReference>
<accession>A0ABQ9K0T1</accession>
<dbReference type="InterPro" id="IPR002092">
    <property type="entry name" value="DNA-dir_Rpol_phage-type"/>
</dbReference>
<name>A0ABQ9K0T1_9CUCU</name>
<dbReference type="PROSITE" id="PS00489">
    <property type="entry name" value="RNA_POL_PHAGE_2"/>
    <property type="match status" value="1"/>
</dbReference>
<evidence type="ECO:0000256" key="6">
    <source>
        <dbReference type="ARBA" id="ARBA00023163"/>
    </source>
</evidence>
<protein>
    <recommendedName>
        <fullName evidence="2 9">DNA-directed RNA polymerase</fullName>
        <ecNumber evidence="2 9">2.7.7.6</ecNumber>
    </recommendedName>
</protein>
<dbReference type="Pfam" id="PF00940">
    <property type="entry name" value="RNA_pol"/>
    <property type="match status" value="2"/>
</dbReference>
<dbReference type="Pfam" id="PF14700">
    <property type="entry name" value="RPOL_N"/>
    <property type="match status" value="1"/>
</dbReference>
<dbReference type="PROSITE" id="PS51375">
    <property type="entry name" value="PPR"/>
    <property type="match status" value="1"/>
</dbReference>
<dbReference type="Gene3D" id="1.10.150.20">
    <property type="entry name" value="5' to 3' exonuclease, C-terminal subdomain"/>
    <property type="match status" value="1"/>
</dbReference>
<comment type="catalytic activity">
    <reaction evidence="7 9">
        <text>RNA(n) + a ribonucleoside 5'-triphosphate = RNA(n+1) + diphosphate</text>
        <dbReference type="Rhea" id="RHEA:21248"/>
        <dbReference type="Rhea" id="RHEA-COMP:14527"/>
        <dbReference type="Rhea" id="RHEA-COMP:17342"/>
        <dbReference type="ChEBI" id="CHEBI:33019"/>
        <dbReference type="ChEBI" id="CHEBI:61557"/>
        <dbReference type="ChEBI" id="CHEBI:140395"/>
        <dbReference type="EC" id="2.7.7.6"/>
    </reaction>
</comment>
<keyword evidence="5 9" id="KW-0548">Nucleotidyltransferase</keyword>
<dbReference type="Gene3D" id="1.25.40.10">
    <property type="entry name" value="Tetratricopeptide repeat domain"/>
    <property type="match status" value="1"/>
</dbReference>
<evidence type="ECO:0000313" key="12">
    <source>
        <dbReference type="Proteomes" id="UP001162164"/>
    </source>
</evidence>
<feature type="domain" description="DNA-directed RNA polymerase N-terminal" evidence="10">
    <location>
        <begin position="477"/>
        <end position="752"/>
    </location>
</feature>
<proteinExistence type="inferred from homology"/>
<dbReference type="InterPro" id="IPR046950">
    <property type="entry name" value="DNA-dir_Rpol_C_phage-type"/>
</dbReference>
<evidence type="ECO:0000256" key="4">
    <source>
        <dbReference type="ARBA" id="ARBA00022679"/>
    </source>
</evidence>
<dbReference type="Gene3D" id="1.10.287.280">
    <property type="match status" value="1"/>
</dbReference>
<comment type="function">
    <text evidence="9">DNA-dependent RNA polymerase catalyzes the transcription of DNA into RNA using the four ribonucleoside triphosphates as substrates.</text>
</comment>
<dbReference type="Gene3D" id="1.10.1320.10">
    <property type="entry name" value="DNA-directed RNA polymerase, N-terminal domain"/>
    <property type="match status" value="1"/>
</dbReference>
<dbReference type="SUPFAM" id="SSF56672">
    <property type="entry name" value="DNA/RNA polymerases"/>
    <property type="match status" value="1"/>
</dbReference>
<evidence type="ECO:0000256" key="3">
    <source>
        <dbReference type="ARBA" id="ARBA00022478"/>
    </source>
</evidence>
<keyword evidence="4 9" id="KW-0808">Transferase</keyword>
<dbReference type="InterPro" id="IPR002885">
    <property type="entry name" value="PPR_rpt"/>
</dbReference>
<evidence type="ECO:0000256" key="9">
    <source>
        <dbReference type="RuleBase" id="RU003805"/>
    </source>
</evidence>
<dbReference type="InterPro" id="IPR011990">
    <property type="entry name" value="TPR-like_helical_dom_sf"/>
</dbReference>
<dbReference type="Proteomes" id="UP001162164">
    <property type="component" value="Unassembled WGS sequence"/>
</dbReference>
<dbReference type="PANTHER" id="PTHR10102">
    <property type="entry name" value="DNA-DIRECTED RNA POLYMERASE, MITOCHONDRIAL"/>
    <property type="match status" value="1"/>
</dbReference>
<evidence type="ECO:0000259" key="10">
    <source>
        <dbReference type="SMART" id="SM01311"/>
    </source>
</evidence>
<dbReference type="EC" id="2.7.7.6" evidence="2 9"/>
<evidence type="ECO:0000313" key="11">
    <source>
        <dbReference type="EMBL" id="KAJ8983642.1"/>
    </source>
</evidence>
<comment type="similarity">
    <text evidence="1 9">Belongs to the phage and mitochondrial RNA polymerase family.</text>
</comment>
<dbReference type="EMBL" id="JAPWTJ010000067">
    <property type="protein sequence ID" value="KAJ8983642.1"/>
    <property type="molecule type" value="Genomic_DNA"/>
</dbReference>
<organism evidence="11 12">
    <name type="scientific">Molorchus minor</name>
    <dbReference type="NCBI Taxonomy" id="1323400"/>
    <lineage>
        <taxon>Eukaryota</taxon>
        <taxon>Metazoa</taxon>
        <taxon>Ecdysozoa</taxon>
        <taxon>Arthropoda</taxon>
        <taxon>Hexapoda</taxon>
        <taxon>Insecta</taxon>
        <taxon>Pterygota</taxon>
        <taxon>Neoptera</taxon>
        <taxon>Endopterygota</taxon>
        <taxon>Coleoptera</taxon>
        <taxon>Polyphaga</taxon>
        <taxon>Cucujiformia</taxon>
        <taxon>Chrysomeloidea</taxon>
        <taxon>Cerambycidae</taxon>
        <taxon>Lamiinae</taxon>
        <taxon>Monochamini</taxon>
        <taxon>Molorchus</taxon>
    </lineage>
</organism>
<dbReference type="InterPro" id="IPR043502">
    <property type="entry name" value="DNA/RNA_pol_sf"/>
</dbReference>
<sequence>MYRLLKLSGTPLRQYPRLSFSNAIENGEVNVRPGTCLLCKQLHGISAGGRRSQSTIINPNINSKNTRRRKKSVKKYADLLIGTFYLLTKYVYHNVLYFLVTDESSTEQKACIQKLTSTDLKLLANTSLNLSELYKLKELSKRNAILEQHTYSNLSIIENVPNPSITNETDDFISTDVKEEESTVVYCVPNSILPEVNESFKESYKENTAEMVEVGPLVTETELDLDIVHNYDWHYSLLSYSVQPMNSFQPETAEEQILEEDNKEISEKDIKPHVEKKYKAEVTARTVAAYIEVCSHLKHPQRGLNAFYYYRGKSKNKQEGVIGSVRDVKVYKALLKGFAHKGDFLKIKEVLKLMEQENVELNLQCYVAILECLGRVNIKNNHLKEIRIFTKSALEKNITFDRMMNEGSFLNNEREIVLQAMKSYDPSYIPKYTPPQVIYNNNLLNHLNHEKQLWPDSENCSKKKSIFDSATLIENTNKQVQMEKEGYVSVKSIELRDAPSEEVLRFRKVLDEHYKMWEDAATSAFNRDLAALSAQRSAINLEPYMRCIPTKDYIAIIIDEAKKIAQGSETYSPTVKMLYRDMGSKIHNKYCEEYAKSHSELGVLPDKEVIVNTRQRWQGIEQSMINDGSTLFMDEREWVPTTLQFIGKFLYHIVMHDIKVDGRVVKEEVKPHPILSKLYRASMPDTLTFPTYEIPMVCPPVPWISSSVGGYLVSPTEVIRLPLQAVLQKKRLAQAGSQKLYPSFDALNQLASVPWKVNKKILDVILDVFNKGGSQSLDVPEAPSTLEHPTLPTPDMDKTERYQLFRQRLQYRRKKAEMYSLWCDCLYRLSLANHQNLVFSFGTIFFGFHITWTSEEGVYPVPPHLNHLGSDLARSMLVFAEARPLGPHGLDWLKLHLINLTGLKKRDSVSDRLKYANDNMDLILDSADNPLTGKRWWTESDEPWQTLACCMEIADVIRSPDPEKYYSHFPIHQDGSCNGLQHYAALGRDSAGAYSVNLSPCDIPQDVYSLVVALVEQQRKKDAANGIQIAQVLEGFVKRKVIKQTVMTTVYGVTRYGARLQIARQLKDINNFPKESVYPAASYLTGRTFDSLRTMFTSTREIQDWFTDCARLISAVGGQHVEWVTPLGLPIVQPYFRFMARNNTNDTFAMDKYDHMMLTSLHCERAGITFVSVHDCYWTHPSTVHIMNKICREQFVVLHSEPILEDLSQFLAERYSYNKRDITGDGSILDLTKKKLNRILRKLPKTGDFDITEVLKSVYFFQLNLLCVIKSIIKGKLYYTPELEIHVNKVQLLWWRLLIGCFLATELSVQEYIGLFNAISRGQSTRTLQIVACVVQLSQDLISRIGWLGVQSIQSLCSPVQFLCKLPCE</sequence>
<dbReference type="InterPro" id="IPR029262">
    <property type="entry name" value="RPOL_N"/>
</dbReference>